<dbReference type="Gene3D" id="2.40.128.20">
    <property type="match status" value="1"/>
</dbReference>
<evidence type="ECO:0000259" key="1">
    <source>
        <dbReference type="Pfam" id="PF24976"/>
    </source>
</evidence>
<dbReference type="InterPro" id="IPR056868">
    <property type="entry name" value="Lipocalin_dom_nem"/>
</dbReference>
<reference evidence="3" key="1">
    <citation type="submission" date="2022-11" db="UniProtKB">
        <authorList>
            <consortium name="WormBaseParasite"/>
        </authorList>
    </citation>
    <scope>IDENTIFICATION</scope>
</reference>
<dbReference type="PANTHER" id="PTHR37437:SF4">
    <property type="entry name" value="LIPOCALIN-RELATED PROTEIN"/>
    <property type="match status" value="1"/>
</dbReference>
<dbReference type="Pfam" id="PF24976">
    <property type="entry name" value="Lipocalin_10"/>
    <property type="match status" value="1"/>
</dbReference>
<proteinExistence type="predicted"/>
<dbReference type="PANTHER" id="PTHR37437">
    <property type="entry name" value="LIPOCALIN-RELATED PROTEIN-RELATED"/>
    <property type="match status" value="1"/>
</dbReference>
<dbReference type="WBParaSite" id="jg6300">
    <property type="protein sequence ID" value="jg6300"/>
    <property type="gene ID" value="jg6300"/>
</dbReference>
<accession>A0A915EIB2</accession>
<dbReference type="AlphaFoldDB" id="A0A915EIB2"/>
<evidence type="ECO:0000313" key="2">
    <source>
        <dbReference type="Proteomes" id="UP000887574"/>
    </source>
</evidence>
<organism evidence="2 3">
    <name type="scientific">Ditylenchus dipsaci</name>
    <dbReference type="NCBI Taxonomy" id="166011"/>
    <lineage>
        <taxon>Eukaryota</taxon>
        <taxon>Metazoa</taxon>
        <taxon>Ecdysozoa</taxon>
        <taxon>Nematoda</taxon>
        <taxon>Chromadorea</taxon>
        <taxon>Rhabditida</taxon>
        <taxon>Tylenchina</taxon>
        <taxon>Tylenchomorpha</taxon>
        <taxon>Sphaerularioidea</taxon>
        <taxon>Anguinidae</taxon>
        <taxon>Anguininae</taxon>
        <taxon>Ditylenchus</taxon>
    </lineage>
</organism>
<sequence>MMLPRMQTTTSRYPQWTKATTPKDHLVEFMEKSLDKFLSGSFGKNHQRPSLPYYLLEEDSLIETATKDKLHPFLTQRFSNMTETALEEQVEGSGTEEEGVIQHPIYTQHSSIEGISKVVPHIPKVPLDFQESLERQRNSPGIVSKLIASKPEVPRAPKTAKEFEYGSKPSYQQGFVSSVLDFLGIQSKQQANTPSELDRAITEWVLEHSPVTNTKARKRAKTDSAYNVIQKFITQSVMPLCNPQPVVVPYLNLKAFMGQWFQVMYSPLMSSTSCSMMSYTLLSQSHAPHEVGSVFQTLEYSSPRLGEYGHVRRALTSGYAMLTRQGQIVYRKSNSPEEFTVHVIHVSDQLDKNGQYEYAILAVNCNYPLYVIARDPLVFKQKHEQTVNLLLQQKRLINDMSRFLNIVSPVDFSYCVLPPTFFGFASN</sequence>
<dbReference type="InterPro" id="IPR012674">
    <property type="entry name" value="Calycin"/>
</dbReference>
<name>A0A915EIB2_9BILA</name>
<dbReference type="Proteomes" id="UP000887574">
    <property type="component" value="Unplaced"/>
</dbReference>
<feature type="domain" description="Lipocalin" evidence="1">
    <location>
        <begin position="247"/>
        <end position="415"/>
    </location>
</feature>
<protein>
    <recommendedName>
        <fullName evidence="1">Lipocalin domain-containing protein</fullName>
    </recommendedName>
</protein>
<evidence type="ECO:0000313" key="3">
    <source>
        <dbReference type="WBParaSite" id="jg6300"/>
    </source>
</evidence>
<keyword evidence="2" id="KW-1185">Reference proteome</keyword>